<evidence type="ECO:0000256" key="5">
    <source>
        <dbReference type="ARBA" id="ARBA00022558"/>
    </source>
</evidence>
<dbReference type="Proteomes" id="UP000523197">
    <property type="component" value="Unassembled WGS sequence"/>
</dbReference>
<proteinExistence type="inferred from homology"/>
<dbReference type="Gene3D" id="2.60.40.3110">
    <property type="match status" value="1"/>
</dbReference>
<dbReference type="EMBL" id="JABFNF010000026">
    <property type="protein sequence ID" value="MBA1888788.1"/>
    <property type="molecule type" value="Genomic_DNA"/>
</dbReference>
<evidence type="ECO:0000256" key="4">
    <source>
        <dbReference type="ARBA" id="ARBA00022452"/>
    </source>
</evidence>
<protein>
    <submittedName>
        <fullName evidence="12">PefC/AfrB family outer membrane usher protein</fullName>
    </submittedName>
</protein>
<keyword evidence="8 10" id="KW-0472">Membrane</keyword>
<dbReference type="AlphaFoldDB" id="A0A1M0CXU6"/>
<dbReference type="GO" id="GO:0015473">
    <property type="term" value="F:fimbrial usher porin activity"/>
    <property type="evidence" value="ECO:0007669"/>
    <property type="project" value="InterPro"/>
</dbReference>
<dbReference type="InterPro" id="IPR025885">
    <property type="entry name" value="PapC_N"/>
</dbReference>
<dbReference type="PANTHER" id="PTHR30451:SF21">
    <property type="entry name" value="FIMBRIAL USHER DOMAIN-CONTAINING PROTEIN YDET-RELATED"/>
    <property type="match status" value="1"/>
</dbReference>
<dbReference type="PROSITE" id="PS01151">
    <property type="entry name" value="FIMBRIAL_USHER"/>
    <property type="match status" value="1"/>
</dbReference>
<evidence type="ECO:0000256" key="8">
    <source>
        <dbReference type="ARBA" id="ARBA00023136"/>
    </source>
</evidence>
<evidence type="ECO:0000256" key="7">
    <source>
        <dbReference type="ARBA" id="ARBA00022729"/>
    </source>
</evidence>
<evidence type="ECO:0000256" key="1">
    <source>
        <dbReference type="ARBA" id="ARBA00004571"/>
    </source>
</evidence>
<dbReference type="InterPro" id="IPR000015">
    <property type="entry name" value="Fimb_usher"/>
</dbReference>
<dbReference type="Gene3D" id="3.10.20.410">
    <property type="match status" value="1"/>
</dbReference>
<dbReference type="SUPFAM" id="SSF141729">
    <property type="entry name" value="FimD N-terminal domain-like"/>
    <property type="match status" value="1"/>
</dbReference>
<keyword evidence="3 10" id="KW-0813">Transport</keyword>
<dbReference type="RefSeq" id="WP_061092949.1">
    <property type="nucleotide sequence ID" value="NZ_AP017617.1"/>
</dbReference>
<keyword evidence="7" id="KW-0732">Signal</keyword>
<evidence type="ECO:0000256" key="10">
    <source>
        <dbReference type="RuleBase" id="RU003884"/>
    </source>
</evidence>
<dbReference type="GO" id="GO:0009279">
    <property type="term" value="C:cell outer membrane"/>
    <property type="evidence" value="ECO:0007669"/>
    <property type="project" value="UniProtKB-SubCell"/>
</dbReference>
<evidence type="ECO:0000259" key="11">
    <source>
        <dbReference type="Pfam" id="PF13954"/>
    </source>
</evidence>
<evidence type="ECO:0000256" key="2">
    <source>
        <dbReference type="ARBA" id="ARBA00008064"/>
    </source>
</evidence>
<dbReference type="GO" id="GO:0009297">
    <property type="term" value="P:pilus assembly"/>
    <property type="evidence" value="ECO:0007669"/>
    <property type="project" value="InterPro"/>
</dbReference>
<dbReference type="Pfam" id="PF13954">
    <property type="entry name" value="PapC_N"/>
    <property type="match status" value="1"/>
</dbReference>
<comment type="similarity">
    <text evidence="2 10">Belongs to the fimbrial export usher family.</text>
</comment>
<dbReference type="PANTHER" id="PTHR30451">
    <property type="entry name" value="OUTER MEMBRANE USHER PROTEIN"/>
    <property type="match status" value="1"/>
</dbReference>
<evidence type="ECO:0000313" key="12">
    <source>
        <dbReference type="EMBL" id="MBA1888788.1"/>
    </source>
</evidence>
<dbReference type="InterPro" id="IPR018030">
    <property type="entry name" value="Fimbrial_membr_usher_CS"/>
</dbReference>
<comment type="subcellular location">
    <subcellularLocation>
        <location evidence="1 10">Cell outer membrane</location>
        <topology evidence="1 10">Multi-pass membrane protein</topology>
    </subcellularLocation>
</comment>
<organism evidence="12 13">
    <name type="scientific">Escherichia coli</name>
    <dbReference type="NCBI Taxonomy" id="562"/>
    <lineage>
        <taxon>Bacteria</taxon>
        <taxon>Pseudomonadati</taxon>
        <taxon>Pseudomonadota</taxon>
        <taxon>Gammaproteobacteria</taxon>
        <taxon>Enterobacterales</taxon>
        <taxon>Enterobacteriaceae</taxon>
        <taxon>Escherichia</taxon>
    </lineage>
</organism>
<gene>
    <name evidence="12" type="primary">pefC</name>
    <name evidence="12" type="ORF">HLX92_21750</name>
</gene>
<dbReference type="NCBIfam" id="NF011760">
    <property type="entry name" value="PRK15213.1"/>
    <property type="match status" value="1"/>
</dbReference>
<dbReference type="InterPro" id="IPR037224">
    <property type="entry name" value="PapC_N_sf"/>
</dbReference>
<evidence type="ECO:0000313" key="13">
    <source>
        <dbReference type="Proteomes" id="UP000523197"/>
    </source>
</evidence>
<evidence type="ECO:0000256" key="3">
    <source>
        <dbReference type="ARBA" id="ARBA00022448"/>
    </source>
</evidence>
<keyword evidence="9 10" id="KW-0998">Cell outer membrane</keyword>
<keyword evidence="4" id="KW-1134">Transmembrane beta strand</keyword>
<feature type="domain" description="PapC N-terminal" evidence="11">
    <location>
        <begin position="23"/>
        <end position="160"/>
    </location>
</feature>
<evidence type="ECO:0000256" key="6">
    <source>
        <dbReference type="ARBA" id="ARBA00022692"/>
    </source>
</evidence>
<keyword evidence="6 10" id="KW-0812">Transmembrane</keyword>
<dbReference type="Pfam" id="PF00577">
    <property type="entry name" value="Usher"/>
    <property type="match status" value="1"/>
</dbReference>
<sequence length="785" mass="87308">MKKEIFIAAIIFHLLSKGALAEEFNYSFIRGGSKDIPDVLNSNKENVPGKYVVDVVFNGSKIASSTEMSIAKEDAEGICLSDEWLTENGIIINKDFYKNVYNSARQCYLLGNEANSKVAFDQSLQEVSIDLPQAGFQDAAKDGGVWDYGSNGFKIAYDVNTAKNSNQERTTYSSIDGQVNLGEWVLLGRGYAYQGENFDTNNLLLTRAIKSLKSDLQLGKTQLYNSLNNGFTFYGAQLKSNQDMYPWNSRAYSPVINGIARTHARVTIEQSGYTLKSIVVPPGPFVINDLNGVYSGDLIMKIYEEDGSVREQRFPVAVLPNLLRPGTYNYALAMGSKVNQDNGERDKESLFAQMSYDYGFEPFTLNSSLLLDKNYNNIGLGLIRSFGWFGAMSFSGNLSQAKYHNGKNLKGYSTSLKYAKALGDNANLQLIGYRFNSEDYIDYADFTYNSYSFIRNRPKQRYESIVTYQLPEKGMFLNFSAWKEDYWDNYNEVGANLSLTKSFDQITMTLNGGYSRLQNMDADYNVGLSLSVPLSLFDKTHYSFSNVNYDRRTGTSMNTGISGMINQRLSYNASVNQTRDTTGGTLSASYLFDWMQTSATYSQTGKNSSTSLQLGGSVIGVPEGGIIFTPVKNDQLAIVQMKDVPGVMFNGSLPGDKYGRAVIPLTAYNNNTISVNAEKLPKNIELTDNAINVTPTGNAIIYKNVKFKKINTYVVKLYGKNGYVVPMGSIAKNTQGKEVGYVNNGGILLMNLETHDEGVISLDQCQFNTQSLKKNHDQTQEIHCE</sequence>
<keyword evidence="5 10" id="KW-1029">Fimbrium biogenesis</keyword>
<comment type="caution">
    <text evidence="12">The sequence shown here is derived from an EMBL/GenBank/DDBJ whole genome shotgun (WGS) entry which is preliminary data.</text>
</comment>
<reference evidence="12 13" key="1">
    <citation type="submission" date="2020-05" db="EMBL/GenBank/DDBJ databases">
        <title>Epidemiological investigations into extended-spectrum beta-lactam resistant Escherichia coli ST457 carried by Australian Silver gulls identified clonal lineages that cause ExPEC disease.</title>
        <authorList>
            <person name="Nesporova K."/>
            <person name="Wyrsch E.R."/>
            <person name="Valcek A."/>
            <person name="Bitar I."/>
            <person name="Chaw K."/>
            <person name="Harris P."/>
            <person name="Hrabak J."/>
            <person name="Djordjevic S.P."/>
            <person name="Dolejska M."/>
        </authorList>
    </citation>
    <scope>NUCLEOTIDE SEQUENCE [LARGE SCALE GENOMIC DNA]</scope>
    <source>
        <strain evidence="12 13">CE1966</strain>
    </source>
</reference>
<evidence type="ECO:0000256" key="9">
    <source>
        <dbReference type="ARBA" id="ARBA00023237"/>
    </source>
</evidence>
<dbReference type="InterPro" id="IPR042186">
    <property type="entry name" value="FimD_plug_dom"/>
</dbReference>
<dbReference type="Gene3D" id="2.60.40.2610">
    <property type="entry name" value="Outer membrane usher protein FimD, plug domain"/>
    <property type="match status" value="1"/>
</dbReference>
<accession>A0A1M0CXU6</accession>
<name>A0A1M0CXU6_ECOLX</name>